<evidence type="ECO:0000256" key="1">
    <source>
        <dbReference type="SAM" id="Phobius"/>
    </source>
</evidence>
<keyword evidence="1" id="KW-0472">Membrane</keyword>
<sequence>MIRATKAFLILLFCIQLSNANTPTDSLKAQMVKLSGVFKKQGELLKKQNDSLQREILYYKVKEDFYTESLGGQTAIFSFITGTLLTLAAFISWKFISDRISTVKRDLSNEIDSVEKKLEEKQENDIIVRYQTLKNGFDLGHTMLSSMTESKIGSEIGEIDFGIGVFMGITLMVQANQAIKVHPKRLINSSRFNEDPQQFINTFNNLSLFVRGRLLSIIDILDNSNIETLEFMMKMYTPMCEYNLIQLIEDIFEGGRRSDIIEIKFLYSNLIKEITKISSDMKNKTSVIDIESEEEK</sequence>
<gene>
    <name evidence="3" type="ORF">F0P93_29030</name>
</gene>
<keyword evidence="2" id="KW-0732">Signal</keyword>
<accession>A0A5N1J887</accession>
<protein>
    <submittedName>
        <fullName evidence="3">Uncharacterized protein</fullName>
    </submittedName>
</protein>
<feature type="chain" id="PRO_5024799895" evidence="2">
    <location>
        <begin position="21"/>
        <end position="296"/>
    </location>
</feature>
<dbReference type="AlphaFoldDB" id="A0A5N1J887"/>
<keyword evidence="4" id="KW-1185">Reference proteome</keyword>
<feature type="signal peptide" evidence="2">
    <location>
        <begin position="1"/>
        <end position="20"/>
    </location>
</feature>
<evidence type="ECO:0000313" key="3">
    <source>
        <dbReference type="EMBL" id="KAA9346313.1"/>
    </source>
</evidence>
<proteinExistence type="predicted"/>
<keyword evidence="1" id="KW-0812">Transmembrane</keyword>
<reference evidence="3 4" key="1">
    <citation type="submission" date="2019-09" db="EMBL/GenBank/DDBJ databases">
        <title>Genome Sequence of Larkinella sp MA1.</title>
        <authorList>
            <person name="Srinivasan S."/>
        </authorList>
    </citation>
    <scope>NUCLEOTIDE SEQUENCE [LARGE SCALE GENOMIC DNA]</scope>
    <source>
        <strain evidence="3 4">MA1</strain>
    </source>
</reference>
<keyword evidence="1" id="KW-1133">Transmembrane helix</keyword>
<comment type="caution">
    <text evidence="3">The sequence shown here is derived from an EMBL/GenBank/DDBJ whole genome shotgun (WGS) entry which is preliminary data.</text>
</comment>
<dbReference type="Proteomes" id="UP000326344">
    <property type="component" value="Unassembled WGS sequence"/>
</dbReference>
<evidence type="ECO:0000313" key="4">
    <source>
        <dbReference type="Proteomes" id="UP000326344"/>
    </source>
</evidence>
<evidence type="ECO:0000256" key="2">
    <source>
        <dbReference type="SAM" id="SignalP"/>
    </source>
</evidence>
<dbReference type="RefSeq" id="WP_150881307.1">
    <property type="nucleotide sequence ID" value="NZ_VTWS01000011.1"/>
</dbReference>
<dbReference type="EMBL" id="VTWS01000011">
    <property type="protein sequence ID" value="KAA9346313.1"/>
    <property type="molecule type" value="Genomic_DNA"/>
</dbReference>
<organism evidence="3 4">
    <name type="scientific">Larkinella humicola</name>
    <dbReference type="NCBI Taxonomy" id="2607654"/>
    <lineage>
        <taxon>Bacteria</taxon>
        <taxon>Pseudomonadati</taxon>
        <taxon>Bacteroidota</taxon>
        <taxon>Cytophagia</taxon>
        <taxon>Cytophagales</taxon>
        <taxon>Spirosomataceae</taxon>
        <taxon>Larkinella</taxon>
    </lineage>
</organism>
<feature type="transmembrane region" description="Helical" evidence="1">
    <location>
        <begin position="75"/>
        <end position="96"/>
    </location>
</feature>
<name>A0A5N1J887_9BACT</name>